<protein>
    <recommendedName>
        <fullName evidence="2">UPF0297 protein DNHGIG_02070</fullName>
    </recommendedName>
</protein>
<proteinExistence type="inferred from homology"/>
<organism evidence="3 4">
    <name type="scientific">Collibacillus ludicampi</name>
    <dbReference type="NCBI Taxonomy" id="2771369"/>
    <lineage>
        <taxon>Bacteria</taxon>
        <taxon>Bacillati</taxon>
        <taxon>Bacillota</taxon>
        <taxon>Bacilli</taxon>
        <taxon>Bacillales</taxon>
        <taxon>Alicyclobacillaceae</taxon>
        <taxon>Collibacillus</taxon>
    </lineage>
</organism>
<keyword evidence="4" id="KW-1185">Reference proteome</keyword>
<dbReference type="PANTHER" id="PTHR40067">
    <property type="entry name" value="UPF0297 PROTEIN YRZL"/>
    <property type="match status" value="1"/>
</dbReference>
<gene>
    <name evidence="3" type="primary">yrzL</name>
    <name evidence="3" type="ORF">DNHGIG_02070</name>
</gene>
<sequence>MNSHLDKTMKFNVKHEEEEANEAERALLVAYEALKVKGYNPINQLVGYLISGDPAYITSYNDARNLIRRVERDDLIEELVRYYLASRV</sequence>
<dbReference type="Pfam" id="PF06135">
    <property type="entry name" value="IreB"/>
    <property type="match status" value="1"/>
</dbReference>
<dbReference type="EMBL" id="BOQE01000001">
    <property type="protein sequence ID" value="GIM44658.1"/>
    <property type="molecule type" value="Genomic_DNA"/>
</dbReference>
<dbReference type="RefSeq" id="WP_282197927.1">
    <property type="nucleotide sequence ID" value="NZ_BOQE01000001.1"/>
</dbReference>
<dbReference type="InterPro" id="IPR009309">
    <property type="entry name" value="IreB"/>
</dbReference>
<evidence type="ECO:0000313" key="3">
    <source>
        <dbReference type="EMBL" id="GIM44658.1"/>
    </source>
</evidence>
<reference evidence="3" key="1">
    <citation type="journal article" date="2023" name="Int. J. Syst. Evol. Microbiol.">
        <title>Collibacillus ludicampi gen. nov., sp. nov., a new soil bacterium of the family Alicyclobacillaceae.</title>
        <authorList>
            <person name="Jojima T."/>
            <person name="Ioku Y."/>
            <person name="Fukuta Y."/>
            <person name="Shirasaka N."/>
            <person name="Matsumura Y."/>
            <person name="Mori M."/>
        </authorList>
    </citation>
    <scope>NUCLEOTIDE SEQUENCE</scope>
    <source>
        <strain evidence="3">TP075</strain>
    </source>
</reference>
<evidence type="ECO:0000256" key="2">
    <source>
        <dbReference type="HAMAP-Rule" id="MF_01507"/>
    </source>
</evidence>
<name>A0AAV4LAF2_9BACL</name>
<dbReference type="Proteomes" id="UP001057291">
    <property type="component" value="Unassembled WGS sequence"/>
</dbReference>
<dbReference type="NCBIfam" id="NF003997">
    <property type="entry name" value="PRK05473.1"/>
    <property type="match status" value="1"/>
</dbReference>
<evidence type="ECO:0000313" key="4">
    <source>
        <dbReference type="Proteomes" id="UP001057291"/>
    </source>
</evidence>
<accession>A0AAV4LAF2</accession>
<dbReference type="AlphaFoldDB" id="A0AAV4LAF2"/>
<dbReference type="PANTHER" id="PTHR40067:SF1">
    <property type="entry name" value="UPF0297 PROTEIN YRZL"/>
    <property type="match status" value="1"/>
</dbReference>
<dbReference type="PIRSF" id="PIRSF037258">
    <property type="entry name" value="DUF965_bac"/>
    <property type="match status" value="1"/>
</dbReference>
<comment type="similarity">
    <text evidence="1 2">Belongs to the UPF0297 family.</text>
</comment>
<comment type="caution">
    <text evidence="3">The sequence shown here is derived from an EMBL/GenBank/DDBJ whole genome shotgun (WGS) entry which is preliminary data.</text>
</comment>
<evidence type="ECO:0000256" key="1">
    <source>
        <dbReference type="ARBA" id="ARBA00010888"/>
    </source>
</evidence>
<dbReference type="HAMAP" id="MF_01507">
    <property type="entry name" value="UPF0297"/>
    <property type="match status" value="1"/>
</dbReference>